<comment type="caution">
    <text evidence="2">The sequence shown here is derived from an EMBL/GenBank/DDBJ whole genome shotgun (WGS) entry which is preliminary data.</text>
</comment>
<keyword evidence="3" id="KW-1185">Reference proteome</keyword>
<evidence type="ECO:0000313" key="3">
    <source>
        <dbReference type="Proteomes" id="UP000523863"/>
    </source>
</evidence>
<proteinExistence type="predicted"/>
<dbReference type="EMBL" id="JACHBL010000001">
    <property type="protein sequence ID" value="MBB5598545.1"/>
    <property type="molecule type" value="Genomic_DNA"/>
</dbReference>
<reference evidence="2 3" key="1">
    <citation type="submission" date="2020-08" db="EMBL/GenBank/DDBJ databases">
        <title>Sequencing the genomes of 1000 actinobacteria strains.</title>
        <authorList>
            <person name="Klenk H.-P."/>
        </authorList>
    </citation>
    <scope>NUCLEOTIDE SEQUENCE [LARGE SCALE GENOMIC DNA]</scope>
    <source>
        <strain evidence="2 3">DSM 23694</strain>
    </source>
</reference>
<evidence type="ECO:0000313" key="2">
    <source>
        <dbReference type="EMBL" id="MBB5598545.1"/>
    </source>
</evidence>
<dbReference type="AlphaFoldDB" id="A0A7W8YBK7"/>
<feature type="transmembrane region" description="Helical" evidence="1">
    <location>
        <begin position="142"/>
        <end position="162"/>
    </location>
</feature>
<feature type="transmembrane region" description="Helical" evidence="1">
    <location>
        <begin position="52"/>
        <end position="73"/>
    </location>
</feature>
<feature type="transmembrane region" description="Helical" evidence="1">
    <location>
        <begin position="108"/>
        <end position="130"/>
    </location>
</feature>
<organism evidence="2 3">
    <name type="scientific">Neomicrococcus lactis</name>
    <dbReference type="NCBI Taxonomy" id="732241"/>
    <lineage>
        <taxon>Bacteria</taxon>
        <taxon>Bacillati</taxon>
        <taxon>Actinomycetota</taxon>
        <taxon>Actinomycetes</taxon>
        <taxon>Micrococcales</taxon>
        <taxon>Micrococcaceae</taxon>
        <taxon>Neomicrococcus</taxon>
    </lineage>
</organism>
<keyword evidence="1" id="KW-0812">Transmembrane</keyword>
<accession>A0A7W8YBK7</accession>
<keyword evidence="1" id="KW-1133">Transmembrane helix</keyword>
<protein>
    <recommendedName>
        <fullName evidence="4">Stage II sporulation protein M</fullName>
    </recommendedName>
</protein>
<evidence type="ECO:0008006" key="4">
    <source>
        <dbReference type="Google" id="ProtNLM"/>
    </source>
</evidence>
<sequence>MVLKNVQRWIALGALLVIVVPFLAAMPIGALTETVKGVGTHLGGFDVFRHNLTLGLVMVVSGWLTFGIAPIGIGAVGSISTGYAVGAYVHGLGWQQTFALLPHMFPEMLSFILFAFVGMQSAAIGTSFALQKTPLRITNSYVLTVNAALFGAVLLVCAAGLLEATVLI</sequence>
<dbReference type="Proteomes" id="UP000523863">
    <property type="component" value="Unassembled WGS sequence"/>
</dbReference>
<name>A0A7W8YBK7_9MICC</name>
<feature type="transmembrane region" description="Helical" evidence="1">
    <location>
        <begin position="6"/>
        <end position="31"/>
    </location>
</feature>
<evidence type="ECO:0000256" key="1">
    <source>
        <dbReference type="SAM" id="Phobius"/>
    </source>
</evidence>
<dbReference type="RefSeq" id="WP_183642386.1">
    <property type="nucleotide sequence ID" value="NZ_JACHBL010000001.1"/>
</dbReference>
<gene>
    <name evidence="2" type="ORF">BKA12_001625</name>
</gene>
<keyword evidence="1" id="KW-0472">Membrane</keyword>